<dbReference type="EnsemblMetazoa" id="GPPI000674-RA">
    <property type="protein sequence ID" value="GPPI000674-PA"/>
    <property type="gene ID" value="GPPI000674"/>
</dbReference>
<protein>
    <submittedName>
        <fullName evidence="1">Uncharacterized protein</fullName>
    </submittedName>
</protein>
<proteinExistence type="predicted"/>
<dbReference type="Proteomes" id="UP000092460">
    <property type="component" value="Unassembled WGS sequence"/>
</dbReference>
<dbReference type="EMBL" id="JXJN01030548">
    <property type="status" value="NOT_ANNOTATED_CDS"/>
    <property type="molecule type" value="Genomic_DNA"/>
</dbReference>
<sequence length="120" mass="13930">MFLSILAKTRFIGVPSGPRTSGLGPIDSLDRPQRIPSVTMPLRGVVRPLECFKVSVFAKGMHMPYHIFGQHYVAKQVVYKHFIVINISISDPKPPKKFWKKILQKQQKFLEKNFIYRKNF</sequence>
<dbReference type="AlphaFoldDB" id="A0A1B0AL98"/>
<evidence type="ECO:0000313" key="2">
    <source>
        <dbReference type="Proteomes" id="UP000092460"/>
    </source>
</evidence>
<name>A0A1B0AL98_9MUSC</name>
<organism evidence="1 2">
    <name type="scientific">Glossina palpalis gambiensis</name>
    <dbReference type="NCBI Taxonomy" id="67801"/>
    <lineage>
        <taxon>Eukaryota</taxon>
        <taxon>Metazoa</taxon>
        <taxon>Ecdysozoa</taxon>
        <taxon>Arthropoda</taxon>
        <taxon>Hexapoda</taxon>
        <taxon>Insecta</taxon>
        <taxon>Pterygota</taxon>
        <taxon>Neoptera</taxon>
        <taxon>Endopterygota</taxon>
        <taxon>Diptera</taxon>
        <taxon>Brachycera</taxon>
        <taxon>Muscomorpha</taxon>
        <taxon>Hippoboscoidea</taxon>
        <taxon>Glossinidae</taxon>
        <taxon>Glossina</taxon>
    </lineage>
</organism>
<evidence type="ECO:0000313" key="1">
    <source>
        <dbReference type="EnsemblMetazoa" id="GPPI000674-PA"/>
    </source>
</evidence>
<reference evidence="2" key="1">
    <citation type="submission" date="2015-01" db="EMBL/GenBank/DDBJ databases">
        <authorList>
            <person name="Aksoy S."/>
            <person name="Warren W."/>
            <person name="Wilson R.K."/>
        </authorList>
    </citation>
    <scope>NUCLEOTIDE SEQUENCE [LARGE SCALE GENOMIC DNA]</scope>
    <source>
        <strain evidence="2">IAEA</strain>
    </source>
</reference>
<keyword evidence="2" id="KW-1185">Reference proteome</keyword>
<dbReference type="VEuPathDB" id="VectorBase:GPPI000674"/>
<reference evidence="1" key="2">
    <citation type="submission" date="2020-05" db="UniProtKB">
        <authorList>
            <consortium name="EnsemblMetazoa"/>
        </authorList>
    </citation>
    <scope>IDENTIFICATION</scope>
    <source>
        <strain evidence="1">IAEA</strain>
    </source>
</reference>
<accession>A0A1B0AL98</accession>